<proteinExistence type="predicted"/>
<accession>X0ZE93</accession>
<dbReference type="AlphaFoldDB" id="X0ZE93"/>
<sequence length="33" mass="4040">TNKMMATHINIFIKIKRTFFFFGVKFKNIYLNL</sequence>
<evidence type="ECO:0000313" key="1">
    <source>
        <dbReference type="EMBL" id="GAG58653.1"/>
    </source>
</evidence>
<comment type="caution">
    <text evidence="1">The sequence shown here is derived from an EMBL/GenBank/DDBJ whole genome shotgun (WGS) entry which is preliminary data.</text>
</comment>
<protein>
    <submittedName>
        <fullName evidence="1">Uncharacterized protein</fullName>
    </submittedName>
</protein>
<dbReference type="EMBL" id="BART01003584">
    <property type="protein sequence ID" value="GAG58653.1"/>
    <property type="molecule type" value="Genomic_DNA"/>
</dbReference>
<name>X0ZE93_9ZZZZ</name>
<feature type="non-terminal residue" evidence="1">
    <location>
        <position position="1"/>
    </location>
</feature>
<organism evidence="1">
    <name type="scientific">marine sediment metagenome</name>
    <dbReference type="NCBI Taxonomy" id="412755"/>
    <lineage>
        <taxon>unclassified sequences</taxon>
        <taxon>metagenomes</taxon>
        <taxon>ecological metagenomes</taxon>
    </lineage>
</organism>
<reference evidence="1" key="1">
    <citation type="journal article" date="2014" name="Front. Microbiol.">
        <title>High frequency of phylogenetically diverse reductive dehalogenase-homologous genes in deep subseafloor sedimentary metagenomes.</title>
        <authorList>
            <person name="Kawai M."/>
            <person name="Futagami T."/>
            <person name="Toyoda A."/>
            <person name="Takaki Y."/>
            <person name="Nishi S."/>
            <person name="Hori S."/>
            <person name="Arai W."/>
            <person name="Tsubouchi T."/>
            <person name="Morono Y."/>
            <person name="Uchiyama I."/>
            <person name="Ito T."/>
            <person name="Fujiyama A."/>
            <person name="Inagaki F."/>
            <person name="Takami H."/>
        </authorList>
    </citation>
    <scope>NUCLEOTIDE SEQUENCE</scope>
    <source>
        <strain evidence="1">Expedition CK06-06</strain>
    </source>
</reference>
<gene>
    <name evidence="1" type="ORF">S01H4_09744</name>
</gene>